<sequence length="432" mass="48530">MNPIRIWIFFFILCSACAPSRHVPSAASDDPALLQEELHPLVQQYLASGDPNQSEALLKEIQNKKGVTVEQIEQAIQNGIYPLEPRVGPLHLELEIEGEPADYALYVPESYDPAVAYPLIVCLHGAGFTGDSYLERWQARLGEKTVLACPTMMGGAWWTPGGEALVTAVIDDVRSKYRIDPDRVYLTGMSNGGIGTYLIGMFHADRFAAISPMAAGIPDEIFPFLRNFSSTGIYIVHGAQDEVMPVILSRKISEYLKEQEIPYTYREHDRLHPMAGGHFFPREELPELVAWFDGQHREPYPARVVSIRDSEHLQPFYWTEINQAEGEVASVFGSIFDAEEADRVKQGAFPSLTAEVKENRIDVQTERVEKYTLFFNRALIDFSKPVTVYTNGQKSFEGRLSEGIVPLLKEAKRREDRGALYSASVTINLKTK</sequence>
<keyword evidence="1" id="KW-0732">Signal</keyword>
<dbReference type="RefSeq" id="WP_168059469.1">
    <property type="nucleotide sequence ID" value="NZ_VTOW01000002.1"/>
</dbReference>
<evidence type="ECO:0000313" key="3">
    <source>
        <dbReference type="EMBL" id="NKE71123.1"/>
    </source>
</evidence>
<proteinExistence type="predicted"/>
<dbReference type="SUPFAM" id="SSF53474">
    <property type="entry name" value="alpha/beta-Hydrolases"/>
    <property type="match status" value="1"/>
</dbReference>
<dbReference type="PANTHER" id="PTHR43037:SF5">
    <property type="entry name" value="FERULOYL ESTERASE"/>
    <property type="match status" value="1"/>
</dbReference>
<gene>
    <name evidence="3" type="ORF">MNODULE_10285</name>
</gene>
<protein>
    <recommendedName>
        <fullName evidence="5">Phospholipase/carboxylesterase/thioesterase domain-containing protein</fullName>
    </recommendedName>
</protein>
<keyword evidence="2" id="KW-0378">Hydrolase</keyword>
<dbReference type="GO" id="GO:0016787">
    <property type="term" value="F:hydrolase activity"/>
    <property type="evidence" value="ECO:0007669"/>
    <property type="project" value="UniProtKB-KW"/>
</dbReference>
<organism evidence="3 4">
    <name type="scientific">Candidatus Manganitrophus noduliformans</name>
    <dbReference type="NCBI Taxonomy" id="2606439"/>
    <lineage>
        <taxon>Bacteria</taxon>
        <taxon>Pseudomonadati</taxon>
        <taxon>Nitrospirota</taxon>
        <taxon>Nitrospiria</taxon>
        <taxon>Candidatus Troglogloeales</taxon>
        <taxon>Candidatus Manganitrophaceae</taxon>
        <taxon>Candidatus Manganitrophus</taxon>
    </lineage>
</organism>
<evidence type="ECO:0008006" key="5">
    <source>
        <dbReference type="Google" id="ProtNLM"/>
    </source>
</evidence>
<dbReference type="EMBL" id="VTOW01000002">
    <property type="protein sequence ID" value="NKE71123.1"/>
    <property type="molecule type" value="Genomic_DNA"/>
</dbReference>
<dbReference type="InterPro" id="IPR050955">
    <property type="entry name" value="Plant_Biomass_Hydrol_Est"/>
</dbReference>
<dbReference type="Gene3D" id="3.40.50.1820">
    <property type="entry name" value="alpha/beta hydrolase"/>
    <property type="match status" value="1"/>
</dbReference>
<name>A0A7X6IB05_9BACT</name>
<keyword evidence="4" id="KW-1185">Reference proteome</keyword>
<reference evidence="3 4" key="1">
    <citation type="journal article" date="2020" name="Nature">
        <title>Bacterial chemolithoautotrophy via manganese oxidation.</title>
        <authorList>
            <person name="Yu H."/>
            <person name="Leadbetter J.R."/>
        </authorList>
    </citation>
    <scope>NUCLEOTIDE SEQUENCE [LARGE SCALE GENOMIC DNA]</scope>
    <source>
        <strain evidence="3 4">Mn-1</strain>
    </source>
</reference>
<accession>A0A7X6IB05</accession>
<evidence type="ECO:0000256" key="1">
    <source>
        <dbReference type="ARBA" id="ARBA00022729"/>
    </source>
</evidence>
<evidence type="ECO:0000256" key="2">
    <source>
        <dbReference type="ARBA" id="ARBA00022801"/>
    </source>
</evidence>
<dbReference type="PANTHER" id="PTHR43037">
    <property type="entry name" value="UNNAMED PRODUCT-RELATED"/>
    <property type="match status" value="1"/>
</dbReference>
<dbReference type="AlphaFoldDB" id="A0A7X6IB05"/>
<dbReference type="InterPro" id="IPR029058">
    <property type="entry name" value="AB_hydrolase_fold"/>
</dbReference>
<dbReference type="Proteomes" id="UP000534783">
    <property type="component" value="Unassembled WGS sequence"/>
</dbReference>
<evidence type="ECO:0000313" key="4">
    <source>
        <dbReference type="Proteomes" id="UP000534783"/>
    </source>
</evidence>
<comment type="caution">
    <text evidence="3">The sequence shown here is derived from an EMBL/GenBank/DDBJ whole genome shotgun (WGS) entry which is preliminary data.</text>
</comment>